<evidence type="ECO:0000313" key="5">
    <source>
        <dbReference type="EMBL" id="QOR46841.1"/>
    </source>
</evidence>
<dbReference type="InterPro" id="IPR051011">
    <property type="entry name" value="Metal_resp_trans_reg"/>
</dbReference>
<evidence type="ECO:0000259" key="4">
    <source>
        <dbReference type="PROSITE" id="PS50987"/>
    </source>
</evidence>
<dbReference type="Proteomes" id="UP000594961">
    <property type="component" value="Chromosome"/>
</dbReference>
<dbReference type="Gene3D" id="1.10.10.10">
    <property type="entry name" value="Winged helix-like DNA-binding domain superfamily/Winged helix DNA-binding domain"/>
    <property type="match status" value="1"/>
</dbReference>
<dbReference type="PANTHER" id="PTHR43132">
    <property type="entry name" value="ARSENICAL RESISTANCE OPERON REPRESSOR ARSR-RELATED"/>
    <property type="match status" value="1"/>
</dbReference>
<dbReference type="SMART" id="SM00418">
    <property type="entry name" value="HTH_ARSR"/>
    <property type="match status" value="1"/>
</dbReference>
<dbReference type="GO" id="GO:0003700">
    <property type="term" value="F:DNA-binding transcription factor activity"/>
    <property type="evidence" value="ECO:0007669"/>
    <property type="project" value="InterPro"/>
</dbReference>
<dbReference type="Pfam" id="PF01022">
    <property type="entry name" value="HTH_5"/>
    <property type="match status" value="1"/>
</dbReference>
<evidence type="ECO:0000256" key="1">
    <source>
        <dbReference type="ARBA" id="ARBA00023015"/>
    </source>
</evidence>
<dbReference type="PROSITE" id="PS50987">
    <property type="entry name" value="HTH_ARSR_2"/>
    <property type="match status" value="1"/>
</dbReference>
<dbReference type="EMBL" id="CP063212">
    <property type="protein sequence ID" value="QOR46841.1"/>
    <property type="molecule type" value="Genomic_DNA"/>
</dbReference>
<proteinExistence type="predicted"/>
<dbReference type="SUPFAM" id="SSF46785">
    <property type="entry name" value="Winged helix' DNA-binding domain"/>
    <property type="match status" value="1"/>
</dbReference>
<accession>A0A7M1QYE5</accession>
<name>A0A7M1QYE5_9ACTO</name>
<keyword evidence="1" id="KW-0805">Transcription regulation</keyword>
<protein>
    <submittedName>
        <fullName evidence="5">Winged helix-turn-helix transcriptional regulator</fullName>
    </submittedName>
</protein>
<dbReference type="AlphaFoldDB" id="A0A7M1QYE5"/>
<organism evidence="5 6">
    <name type="scientific">Trueperella pecoris</name>
    <dbReference type="NCBI Taxonomy" id="2733571"/>
    <lineage>
        <taxon>Bacteria</taxon>
        <taxon>Bacillati</taxon>
        <taxon>Actinomycetota</taxon>
        <taxon>Actinomycetes</taxon>
        <taxon>Actinomycetales</taxon>
        <taxon>Actinomycetaceae</taxon>
        <taxon>Trueperella</taxon>
    </lineage>
</organism>
<dbReference type="InterPro" id="IPR036388">
    <property type="entry name" value="WH-like_DNA-bd_sf"/>
</dbReference>
<dbReference type="InterPro" id="IPR011991">
    <property type="entry name" value="ArsR-like_HTH"/>
</dbReference>
<keyword evidence="2" id="KW-0238">DNA-binding</keyword>
<evidence type="ECO:0000256" key="3">
    <source>
        <dbReference type="ARBA" id="ARBA00023163"/>
    </source>
</evidence>
<dbReference type="RefSeq" id="WP_197551950.1">
    <property type="nucleotide sequence ID" value="NZ_CP063212.1"/>
</dbReference>
<dbReference type="PRINTS" id="PR00778">
    <property type="entry name" value="HTHARSR"/>
</dbReference>
<evidence type="ECO:0000256" key="2">
    <source>
        <dbReference type="ARBA" id="ARBA00023125"/>
    </source>
</evidence>
<dbReference type="GO" id="GO:0003677">
    <property type="term" value="F:DNA binding"/>
    <property type="evidence" value="ECO:0007669"/>
    <property type="project" value="UniProtKB-KW"/>
</dbReference>
<dbReference type="InterPro" id="IPR001845">
    <property type="entry name" value="HTH_ArsR_DNA-bd_dom"/>
</dbReference>
<dbReference type="PANTHER" id="PTHR43132:SF2">
    <property type="entry name" value="ARSENICAL RESISTANCE OPERON REPRESSOR ARSR-RELATED"/>
    <property type="match status" value="1"/>
</dbReference>
<dbReference type="CDD" id="cd00090">
    <property type="entry name" value="HTH_ARSR"/>
    <property type="match status" value="1"/>
</dbReference>
<evidence type="ECO:0000313" key="6">
    <source>
        <dbReference type="Proteomes" id="UP000594961"/>
    </source>
</evidence>
<gene>
    <name evidence="5" type="ORF">INS90_05930</name>
</gene>
<dbReference type="NCBIfam" id="NF033788">
    <property type="entry name" value="HTH_metalloreg"/>
    <property type="match status" value="1"/>
</dbReference>
<reference evidence="5 6" key="1">
    <citation type="submission" date="2020-10" db="EMBL/GenBank/DDBJ databases">
        <title>Trueperella pecoris sp. nov. isolated from bovine and porcine specimens.</title>
        <authorList>
            <person name="Schoenecker L."/>
            <person name="Schnydrig P."/>
            <person name="Brodard I."/>
            <person name="Thomann A."/>
            <person name="Hemphill A."/>
            <person name="Rodriguez-Campos S."/>
            <person name="Perreten V."/>
            <person name="Jores J."/>
            <person name="Kittl S."/>
        </authorList>
    </citation>
    <scope>NUCLEOTIDE SEQUENCE [LARGE SCALE GENOMIC DNA]</scope>
    <source>
        <strain evidence="5 6">19OD0592</strain>
    </source>
</reference>
<keyword evidence="3" id="KW-0804">Transcription</keyword>
<sequence length="105" mass="11957">MDMERGLTEAARLFKVLGSDSRLALLRFLQEEPATVGVLVEKTGMTQPLVSQHLRVLRHTGLVTRDRQGKEVTYQIADYHVSHLIDDAIIHALENDPENEREDHD</sequence>
<dbReference type="InterPro" id="IPR036390">
    <property type="entry name" value="WH_DNA-bd_sf"/>
</dbReference>
<feature type="domain" description="HTH arsR-type" evidence="4">
    <location>
        <begin position="2"/>
        <end position="96"/>
    </location>
</feature>